<name>A0A6B0VDJ3_IXORI</name>
<sequence length="469" mass="53291">MSKPQETMIVLFFLGILCFCHSHAAFPQTKEGDNPDAKQVVVLLNRTYMFQSLQKISKVQCAYQIFYNVNVPRYGWKHKYDKVSLSTDGRSYLNYPRYVRKIVDSTIYLSSNPDFDMSPTKLTILYSDLKSCMVTNGPNMRDFPNDCKLWLTDSSFGSPSHDCLNGFIRQCKFPPSNSTYNIAGSMRYVSAEPPAPRTSEMVARDMQLALRMGTTINGIKGPSPLMNLPGFDLVAGVCVEYMHAVLQGSARQFTELLFGSSNSQKRFNTGSPSCVARVNSRLLAIKHFHCVTRLPRSLNERSFWKASEWRHWLLFYALPCLEDILPLEYWKHLSKLSEAIHMLLRETIIPHYIKRAEELLHDFVGRCEGLYGVASLAFNVHQLLHLPNSVRQLGPLWAQSAFVFEGGNGKLVKLVSAAKGLPDQIVERVVMSQQLECVLANHDLCSHCQQAKCVRKFSKFFTYSECPVH</sequence>
<protein>
    <submittedName>
        <fullName evidence="2">Putative lipocalin</fullName>
    </submittedName>
</protein>
<dbReference type="EMBL" id="GIFC01017528">
    <property type="protein sequence ID" value="MXU99611.1"/>
    <property type="molecule type" value="Transcribed_RNA"/>
</dbReference>
<evidence type="ECO:0000313" key="2">
    <source>
        <dbReference type="EMBL" id="MXU99611.1"/>
    </source>
</evidence>
<dbReference type="Gene3D" id="2.40.128.20">
    <property type="match status" value="1"/>
</dbReference>
<dbReference type="PANTHER" id="PTHR46579:SF1">
    <property type="entry name" value="F5_8 TYPE C DOMAIN-CONTAINING PROTEIN"/>
    <property type="match status" value="1"/>
</dbReference>
<dbReference type="PANTHER" id="PTHR46579">
    <property type="entry name" value="F5/8 TYPE C DOMAIN-CONTAINING PROTEIN-RELATED"/>
    <property type="match status" value="1"/>
</dbReference>
<organism evidence="2">
    <name type="scientific">Ixodes ricinus</name>
    <name type="common">Common tick</name>
    <name type="synonym">Acarus ricinus</name>
    <dbReference type="NCBI Taxonomy" id="34613"/>
    <lineage>
        <taxon>Eukaryota</taxon>
        <taxon>Metazoa</taxon>
        <taxon>Ecdysozoa</taxon>
        <taxon>Arthropoda</taxon>
        <taxon>Chelicerata</taxon>
        <taxon>Arachnida</taxon>
        <taxon>Acari</taxon>
        <taxon>Parasitiformes</taxon>
        <taxon>Ixodida</taxon>
        <taxon>Ixodoidea</taxon>
        <taxon>Ixodidae</taxon>
        <taxon>Ixodinae</taxon>
        <taxon>Ixodes</taxon>
    </lineage>
</organism>
<dbReference type="AlphaFoldDB" id="A0A6B0VDJ3"/>
<feature type="signal peptide" evidence="1">
    <location>
        <begin position="1"/>
        <end position="24"/>
    </location>
</feature>
<reference evidence="2" key="1">
    <citation type="submission" date="2019-12" db="EMBL/GenBank/DDBJ databases">
        <title>An insight into the sialome of adult female Ixodes ricinus ticks feeding for 6 days.</title>
        <authorList>
            <person name="Perner J."/>
            <person name="Ribeiro J.M.C."/>
        </authorList>
    </citation>
    <scope>NUCLEOTIDE SEQUENCE</scope>
    <source>
        <strain evidence="2">Semi-engorged</strain>
        <tissue evidence="2">Salivary glands</tissue>
    </source>
</reference>
<dbReference type="SUPFAM" id="SSF50814">
    <property type="entry name" value="Lipocalins"/>
    <property type="match status" value="1"/>
</dbReference>
<proteinExistence type="predicted"/>
<dbReference type="InterPro" id="IPR012674">
    <property type="entry name" value="Calycin"/>
</dbReference>
<evidence type="ECO:0000256" key="1">
    <source>
        <dbReference type="SAM" id="SignalP"/>
    </source>
</evidence>
<keyword evidence="1" id="KW-0732">Signal</keyword>
<accession>A0A6B0VDJ3</accession>
<feature type="chain" id="PRO_5025377027" evidence="1">
    <location>
        <begin position="25"/>
        <end position="469"/>
    </location>
</feature>